<sequence>MHRTRLFSMTAMAAALAAQSALAFQEAPMLAEQVAAGTLPPVDERLPENPRVIDTVDSIGTYGGTWNRAFKGPSDRWGPTKLMEERVLRAVMDADQNVSYVPGWVESYDANSDSTVFTFTLRDGMRWSDGQPVTTRDVQFWYEDVFLNGDLMPSIPALYTAAGEPMVLDIVDDKTFTVTFAASYPLFLTVLAKESTGKPGLDRPGFIEPFHYMKDFHPKYADEGALAAVMADKGAEKWTDLWGDKGRIQAWWFNPDMPVLTAWRVVTPPPADTVVMERNPYYYGVDADGNQLPYIDRVEHKLFQDNEALNLMVVQGEIDLQSRHLSPADFTLFKENEASGDYEVVTWTKASTWTIYPNLNTPDEGLRALFEDKRMREALSVAIDRETINELSFSGLGEPRQAGPVSGSPFYDAELEAQWVDWDPDRADALLDELGLTERDNDGYRLRPNGERLTIVVETRHANMLSMLELVQANWAEVGVEALIRNLDRTLVTQHVETGEFEMLLDNFDRSSIITADPVRFLGRYGHAHNYFKWWSSAGESGVEPPADHPIRSVWATWEEAQSAGTLDEANAKAQEMVSLFRDEGWTIGLIGETPAMYVRANDLKNFPAGMIDDDALRGIGLAQAQQFYFVQE</sequence>
<dbReference type="EMBL" id="JFKE01000001">
    <property type="protein sequence ID" value="KAJ57093.1"/>
    <property type="molecule type" value="Genomic_DNA"/>
</dbReference>
<feature type="signal peptide" evidence="3">
    <location>
        <begin position="1"/>
        <end position="23"/>
    </location>
</feature>
<keyword evidence="6" id="KW-1185">Reference proteome</keyword>
<organism evidence="5 6">
    <name type="scientific">Actibacterium mucosum KCTC 23349</name>
    <dbReference type="NCBI Taxonomy" id="1454373"/>
    <lineage>
        <taxon>Bacteria</taxon>
        <taxon>Pseudomonadati</taxon>
        <taxon>Pseudomonadota</taxon>
        <taxon>Alphaproteobacteria</taxon>
        <taxon>Rhodobacterales</taxon>
        <taxon>Roseobacteraceae</taxon>
        <taxon>Actibacterium</taxon>
    </lineage>
</organism>
<feature type="domain" description="Solute-binding protein family 5" evidence="4">
    <location>
        <begin position="100"/>
        <end position="527"/>
    </location>
</feature>
<keyword evidence="3" id="KW-0732">Signal</keyword>
<accession>A0A037ZNH6</accession>
<comment type="subcellular location">
    <subcellularLocation>
        <location evidence="1">Periplasm</location>
    </subcellularLocation>
</comment>
<dbReference type="InterPro" id="IPR000914">
    <property type="entry name" value="SBP_5_dom"/>
</dbReference>
<dbReference type="PANTHER" id="PTHR30290">
    <property type="entry name" value="PERIPLASMIC BINDING COMPONENT OF ABC TRANSPORTER"/>
    <property type="match status" value="1"/>
</dbReference>
<dbReference type="AlphaFoldDB" id="A0A037ZNH6"/>
<dbReference type="Proteomes" id="UP000026249">
    <property type="component" value="Unassembled WGS sequence"/>
</dbReference>
<dbReference type="SUPFAM" id="SSF53850">
    <property type="entry name" value="Periplasmic binding protein-like II"/>
    <property type="match status" value="1"/>
</dbReference>
<evidence type="ECO:0000256" key="3">
    <source>
        <dbReference type="SAM" id="SignalP"/>
    </source>
</evidence>
<dbReference type="PANTHER" id="PTHR30290:SF62">
    <property type="entry name" value="OLIGOPEPTIDE ABC TRANSPORTER, PERIPLASMIC OLIGOPEPTIDE-BINDING PROTEIN"/>
    <property type="match status" value="1"/>
</dbReference>
<feature type="chain" id="PRO_5001564529" evidence="3">
    <location>
        <begin position="24"/>
        <end position="633"/>
    </location>
</feature>
<evidence type="ECO:0000259" key="4">
    <source>
        <dbReference type="Pfam" id="PF00496"/>
    </source>
</evidence>
<comment type="caution">
    <text evidence="5">The sequence shown here is derived from an EMBL/GenBank/DDBJ whole genome shotgun (WGS) entry which is preliminary data.</text>
</comment>
<reference evidence="5 6" key="1">
    <citation type="submission" date="2014-03" db="EMBL/GenBank/DDBJ databases">
        <title>Draft Genome Sequence of Actibacterium mucosum KCTC 23349, a Marine Alphaproteobacterium with Complex Ionic Requirements Isolated from Mediterranean Seawater at Malvarrosa Beach, Valencia, Spain.</title>
        <authorList>
            <person name="Arahal D.R."/>
            <person name="Shao Z."/>
            <person name="Lai Q."/>
            <person name="Pujalte M.J."/>
        </authorList>
    </citation>
    <scope>NUCLEOTIDE SEQUENCE [LARGE SCALE GENOMIC DNA]</scope>
    <source>
        <strain evidence="5 6">KCTC 23349</strain>
    </source>
</reference>
<evidence type="ECO:0000256" key="1">
    <source>
        <dbReference type="ARBA" id="ARBA00004418"/>
    </source>
</evidence>
<dbReference type="Gene3D" id="3.40.190.10">
    <property type="entry name" value="Periplasmic binding protein-like II"/>
    <property type="match status" value="1"/>
</dbReference>
<dbReference type="InterPro" id="IPR039424">
    <property type="entry name" value="SBP_5"/>
</dbReference>
<dbReference type="STRING" id="1454373.ACMU_00960"/>
<evidence type="ECO:0000313" key="5">
    <source>
        <dbReference type="EMBL" id="KAJ57093.1"/>
    </source>
</evidence>
<proteinExistence type="inferred from homology"/>
<protein>
    <submittedName>
        <fullName evidence="5">Peptide ABC transporter substrate-binding protein</fullName>
    </submittedName>
</protein>
<name>A0A037ZNH6_9RHOB</name>
<dbReference type="GO" id="GO:1904680">
    <property type="term" value="F:peptide transmembrane transporter activity"/>
    <property type="evidence" value="ECO:0007669"/>
    <property type="project" value="TreeGrafter"/>
</dbReference>
<evidence type="ECO:0000313" key="6">
    <source>
        <dbReference type="Proteomes" id="UP000026249"/>
    </source>
</evidence>
<comment type="similarity">
    <text evidence="2">Belongs to the bacterial solute-binding protein 5 family.</text>
</comment>
<dbReference type="CDD" id="cd08500">
    <property type="entry name" value="PBP2_NikA_DppA_OppA_like_4"/>
    <property type="match status" value="1"/>
</dbReference>
<dbReference type="Gene3D" id="3.10.105.10">
    <property type="entry name" value="Dipeptide-binding Protein, Domain 3"/>
    <property type="match status" value="1"/>
</dbReference>
<gene>
    <name evidence="5" type="ORF">ACMU_00960</name>
</gene>
<dbReference type="RefSeq" id="WP_035255316.1">
    <property type="nucleotide sequence ID" value="NZ_JFKE01000001.1"/>
</dbReference>
<dbReference type="GO" id="GO:0015833">
    <property type="term" value="P:peptide transport"/>
    <property type="evidence" value="ECO:0007669"/>
    <property type="project" value="TreeGrafter"/>
</dbReference>
<dbReference type="OrthoDB" id="9803988at2"/>
<evidence type="ECO:0000256" key="2">
    <source>
        <dbReference type="ARBA" id="ARBA00005695"/>
    </source>
</evidence>
<dbReference type="Pfam" id="PF00496">
    <property type="entry name" value="SBP_bac_5"/>
    <property type="match status" value="1"/>
</dbReference>